<dbReference type="InterPro" id="IPR030887">
    <property type="entry name" value="Beta-barrel_YaiO"/>
</dbReference>
<dbReference type="InterPro" id="IPR019734">
    <property type="entry name" value="TPR_rpt"/>
</dbReference>
<dbReference type="Pfam" id="PF13174">
    <property type="entry name" value="TPR_6"/>
    <property type="match status" value="1"/>
</dbReference>
<dbReference type="RefSeq" id="WP_199600920.1">
    <property type="nucleotide sequence ID" value="NZ_JAEHJZ010000035.1"/>
</dbReference>
<keyword evidence="3" id="KW-1185">Reference proteome</keyword>
<dbReference type="Proteomes" id="UP000662373">
    <property type="component" value="Unassembled WGS sequence"/>
</dbReference>
<evidence type="ECO:0000313" key="3">
    <source>
        <dbReference type="Proteomes" id="UP000662373"/>
    </source>
</evidence>
<dbReference type="Pfam" id="PF19413">
    <property type="entry name" value="YaiO"/>
    <property type="match status" value="1"/>
</dbReference>
<protein>
    <submittedName>
        <fullName evidence="2">YaiO family outer membrane beta-barrel protein</fullName>
    </submittedName>
</protein>
<evidence type="ECO:0000259" key="1">
    <source>
        <dbReference type="Pfam" id="PF19413"/>
    </source>
</evidence>
<sequence length="418" mass="48085">MKKILFVVIIIYSTYSFGQKRTFDGDPDVSFKTVREMAFNDQRKQAQDTLRLLLTTYPNYHDIRSFLANTYSWDGNYDLAKKEFEYILKDSPDRLDDWKSAITNELRSDSPFNALEMTSEALKYFPEHPDVLYLKASAEADMDKSEEAFETLNLILKEHPEHEDAKRFRVNLIDKLSKNTVGVSGSVDVYSETFDPMQYYLLKYVRDTKYGSIHGKININNRFSTIGAQFEVDMYPKITKGLYAYANIGVSSSSILPKLRFGAELYKSLPKSFEASLGFRTLKYSSYTTILTGSVGWYTSNNYWSFRTYVTPGDPETSVSGTLSYRRYRKDENNYFSASIGIGYSPEIYRFYGDGNEDAVVNLDSQKLNLGYNFSSANNKNLFGIKAGIDHQEISFNPGEYLWIYSISLSWDMKLGRK</sequence>
<reference evidence="2 3" key="1">
    <citation type="submission" date="2020-09" db="EMBL/GenBank/DDBJ databases">
        <title>Draft genome of Gelidibacter salicanalis PAMC21136.</title>
        <authorList>
            <person name="Park H."/>
        </authorList>
    </citation>
    <scope>NUCLEOTIDE SEQUENCE [LARGE SCALE GENOMIC DNA]</scope>
    <source>
        <strain evidence="2 3">PAMC21136</strain>
    </source>
</reference>
<name>A0A934KYT2_9FLAO</name>
<proteinExistence type="predicted"/>
<dbReference type="SUPFAM" id="SSF48452">
    <property type="entry name" value="TPR-like"/>
    <property type="match status" value="1"/>
</dbReference>
<dbReference type="EMBL" id="JAEHJZ010000035">
    <property type="protein sequence ID" value="MBJ7881830.1"/>
    <property type="molecule type" value="Genomic_DNA"/>
</dbReference>
<dbReference type="AlphaFoldDB" id="A0A934KYT2"/>
<accession>A0A934KYT2</accession>
<gene>
    <name evidence="2" type="ORF">JEM65_14420</name>
</gene>
<organism evidence="2 3">
    <name type="scientific">Gelidibacter salicanalis</name>
    <dbReference type="NCBI Taxonomy" id="291193"/>
    <lineage>
        <taxon>Bacteria</taxon>
        <taxon>Pseudomonadati</taxon>
        <taxon>Bacteroidota</taxon>
        <taxon>Flavobacteriia</taxon>
        <taxon>Flavobacteriales</taxon>
        <taxon>Flavobacteriaceae</taxon>
        <taxon>Gelidibacter</taxon>
    </lineage>
</organism>
<evidence type="ECO:0000313" key="2">
    <source>
        <dbReference type="EMBL" id="MBJ7881830.1"/>
    </source>
</evidence>
<dbReference type="NCBIfam" id="TIGR04390">
    <property type="entry name" value="OMP_YaiO_dom"/>
    <property type="match status" value="1"/>
</dbReference>
<comment type="caution">
    <text evidence="2">The sequence shown here is derived from an EMBL/GenBank/DDBJ whole genome shotgun (WGS) entry which is preliminary data.</text>
</comment>
<feature type="domain" description="YaiO beta-barrel" evidence="1">
    <location>
        <begin position="178"/>
        <end position="347"/>
    </location>
</feature>
<dbReference type="Gene3D" id="1.25.40.10">
    <property type="entry name" value="Tetratricopeptide repeat domain"/>
    <property type="match status" value="1"/>
</dbReference>
<dbReference type="InterPro" id="IPR011990">
    <property type="entry name" value="TPR-like_helical_dom_sf"/>
</dbReference>